<keyword evidence="6" id="KW-0139">CF(1)</keyword>
<evidence type="ECO:0000256" key="4">
    <source>
        <dbReference type="ARBA" id="ARBA00023065"/>
    </source>
</evidence>
<gene>
    <name evidence="8" type="ORF">PIG85_04205</name>
</gene>
<organism evidence="8 9">
    <name type="scientific">Winkia neuii subsp. anitrata</name>
    <dbReference type="NCBI Taxonomy" id="29318"/>
    <lineage>
        <taxon>Bacteria</taxon>
        <taxon>Bacillati</taxon>
        <taxon>Actinomycetota</taxon>
        <taxon>Actinomycetes</taxon>
        <taxon>Actinomycetales</taxon>
        <taxon>Actinomycetaceae</taxon>
        <taxon>Winkia</taxon>
    </lineage>
</organism>
<dbReference type="CDD" id="cd12152">
    <property type="entry name" value="F1-ATPase_delta"/>
    <property type="match status" value="1"/>
</dbReference>
<dbReference type="GO" id="GO:0045259">
    <property type="term" value="C:proton-transporting ATP synthase complex"/>
    <property type="evidence" value="ECO:0007669"/>
    <property type="project" value="UniProtKB-KW"/>
</dbReference>
<feature type="domain" description="ATP synthase F1 complex delta/epsilon subunit N-terminal" evidence="7">
    <location>
        <begin position="2"/>
        <end position="80"/>
    </location>
</feature>
<evidence type="ECO:0000256" key="6">
    <source>
        <dbReference type="ARBA" id="ARBA00023196"/>
    </source>
</evidence>
<keyword evidence="6" id="KW-0066">ATP synthesis</keyword>
<keyword evidence="4" id="KW-0406">Ion transport</keyword>
<dbReference type="SUPFAM" id="SSF51344">
    <property type="entry name" value="Epsilon subunit of F1F0-ATP synthase N-terminal domain"/>
    <property type="match status" value="1"/>
</dbReference>
<dbReference type="GO" id="GO:0005886">
    <property type="term" value="C:plasma membrane"/>
    <property type="evidence" value="ECO:0007669"/>
    <property type="project" value="UniProtKB-SubCell"/>
</dbReference>
<dbReference type="KEGG" id="wne:PIG85_04205"/>
<comment type="similarity">
    <text evidence="2">Belongs to the ATPase epsilon chain family.</text>
</comment>
<evidence type="ECO:0000259" key="7">
    <source>
        <dbReference type="Pfam" id="PF02823"/>
    </source>
</evidence>
<dbReference type="GO" id="GO:0046933">
    <property type="term" value="F:proton-transporting ATP synthase activity, rotational mechanism"/>
    <property type="evidence" value="ECO:0007669"/>
    <property type="project" value="InterPro"/>
</dbReference>
<dbReference type="Proteomes" id="UP001211044">
    <property type="component" value="Chromosome"/>
</dbReference>
<sequence length="84" mass="8916">MLDVNVVSRTESIWSGTASLVAAPSIDGEIGILPGRQPLLAAMARGTVRVKNGDSLVKEVKVLRGLISVDSDMVTILIDELDKN</sequence>
<dbReference type="RefSeq" id="WP_004806125.1">
    <property type="nucleotide sequence ID" value="NZ_CP116394.1"/>
</dbReference>
<dbReference type="EMBL" id="CP116394">
    <property type="protein sequence ID" value="WCE46860.1"/>
    <property type="molecule type" value="Genomic_DNA"/>
</dbReference>
<evidence type="ECO:0000256" key="5">
    <source>
        <dbReference type="ARBA" id="ARBA00023136"/>
    </source>
</evidence>
<evidence type="ECO:0000313" key="8">
    <source>
        <dbReference type="EMBL" id="WCE46860.1"/>
    </source>
</evidence>
<evidence type="ECO:0000256" key="3">
    <source>
        <dbReference type="ARBA" id="ARBA00022448"/>
    </source>
</evidence>
<evidence type="ECO:0000256" key="2">
    <source>
        <dbReference type="ARBA" id="ARBA00005712"/>
    </source>
</evidence>
<reference evidence="8" key="1">
    <citation type="submission" date="2023-01" db="EMBL/GenBank/DDBJ databases">
        <title>Comparative Genomic Analysis of the Clinically-Derived Winkia Strain NY0527 Provides Evidence into the Taxonomic Reassignment of Winkia neuii and Characterizes Their Virulence Traits.</title>
        <authorList>
            <person name="Cai X."/>
            <person name="Peng Y."/>
            <person name="Li M."/>
            <person name="Qiu Y."/>
            <person name="Wang Y."/>
            <person name="Xu L."/>
            <person name="Hou Q."/>
        </authorList>
    </citation>
    <scope>NUCLEOTIDE SEQUENCE</scope>
    <source>
        <strain evidence="8">NY0527</strain>
    </source>
</reference>
<evidence type="ECO:0000313" key="9">
    <source>
        <dbReference type="Proteomes" id="UP001211044"/>
    </source>
</evidence>
<dbReference type="Gene3D" id="2.60.15.10">
    <property type="entry name" value="F0F1 ATP synthase delta/epsilon subunit, N-terminal"/>
    <property type="match status" value="1"/>
</dbReference>
<evidence type="ECO:0000256" key="1">
    <source>
        <dbReference type="ARBA" id="ARBA00004202"/>
    </source>
</evidence>
<comment type="subcellular location">
    <subcellularLocation>
        <location evidence="1">Cell membrane</location>
        <topology evidence="1">Peripheral membrane protein</topology>
    </subcellularLocation>
</comment>
<proteinExistence type="inferred from homology"/>
<dbReference type="Pfam" id="PF02823">
    <property type="entry name" value="ATP-synt_DE_N"/>
    <property type="match status" value="1"/>
</dbReference>
<dbReference type="InterPro" id="IPR036771">
    <property type="entry name" value="ATPsynth_dsu/esu_N"/>
</dbReference>
<keyword evidence="5" id="KW-0472">Membrane</keyword>
<dbReference type="AlphaFoldDB" id="A0AB38XRA4"/>
<protein>
    <recommendedName>
        <fullName evidence="7">ATP synthase F1 complex delta/epsilon subunit N-terminal domain-containing protein</fullName>
    </recommendedName>
</protein>
<name>A0AB38XRA4_9ACTO</name>
<accession>A0AB38XRA4</accession>
<keyword evidence="3" id="KW-0813">Transport</keyword>
<dbReference type="InterPro" id="IPR020546">
    <property type="entry name" value="ATP_synth_F1_dsu/esu_N"/>
</dbReference>
<dbReference type="InterPro" id="IPR001469">
    <property type="entry name" value="ATP_synth_F1_dsu/esu"/>
</dbReference>